<evidence type="ECO:0000256" key="1">
    <source>
        <dbReference type="ARBA" id="ARBA00004141"/>
    </source>
</evidence>
<dbReference type="PANTHER" id="PTHR11662">
    <property type="entry name" value="SOLUTE CARRIER FAMILY 17"/>
    <property type="match status" value="1"/>
</dbReference>
<dbReference type="InterPro" id="IPR036259">
    <property type="entry name" value="MFS_trans_sf"/>
</dbReference>
<feature type="transmembrane region" description="Helical" evidence="5">
    <location>
        <begin position="27"/>
        <end position="44"/>
    </location>
</feature>
<feature type="transmembrane region" description="Helical" evidence="5">
    <location>
        <begin position="98"/>
        <end position="124"/>
    </location>
</feature>
<dbReference type="Pfam" id="PF07690">
    <property type="entry name" value="MFS_1"/>
    <property type="match status" value="1"/>
</dbReference>
<dbReference type="PIRSF" id="PIRSF002808">
    <property type="entry name" value="Hexose_phosphate_transp"/>
    <property type="match status" value="1"/>
</dbReference>
<keyword evidence="8" id="KW-1185">Reference proteome</keyword>
<feature type="domain" description="Major facilitator superfamily (MFS) profile" evidence="6">
    <location>
        <begin position="31"/>
        <end position="438"/>
    </location>
</feature>
<dbReference type="InterPro" id="IPR000849">
    <property type="entry name" value="Sugar_P_transporter"/>
</dbReference>
<name>A0ABN6JVG1_9BURK</name>
<feature type="transmembrane region" description="Helical" evidence="5">
    <location>
        <begin position="183"/>
        <end position="203"/>
    </location>
</feature>
<feature type="transmembrane region" description="Helical" evidence="5">
    <location>
        <begin position="350"/>
        <end position="371"/>
    </location>
</feature>
<organism evidence="7 8">
    <name type="scientific">Paraburkholderia terrae</name>
    <dbReference type="NCBI Taxonomy" id="311230"/>
    <lineage>
        <taxon>Bacteria</taxon>
        <taxon>Pseudomonadati</taxon>
        <taxon>Pseudomonadota</taxon>
        <taxon>Betaproteobacteria</taxon>
        <taxon>Burkholderiales</taxon>
        <taxon>Burkholderiaceae</taxon>
        <taxon>Paraburkholderia</taxon>
    </lineage>
</organism>
<comment type="subcellular location">
    <subcellularLocation>
        <location evidence="1">Membrane</location>
        <topology evidence="1">Multi-pass membrane protein</topology>
    </subcellularLocation>
</comment>
<dbReference type="CDD" id="cd17319">
    <property type="entry name" value="MFS_ExuT_GudP_like"/>
    <property type="match status" value="1"/>
</dbReference>
<protein>
    <submittedName>
        <fullName evidence="7">MFS transporter</fullName>
    </submittedName>
</protein>
<evidence type="ECO:0000259" key="6">
    <source>
        <dbReference type="PROSITE" id="PS50850"/>
    </source>
</evidence>
<evidence type="ECO:0000256" key="4">
    <source>
        <dbReference type="ARBA" id="ARBA00023136"/>
    </source>
</evidence>
<reference evidence="7 8" key="1">
    <citation type="journal article" date="2022" name="Front. Microbiol.">
        <title>Identification and characterization of a novel class of self-sufficient cytochrome P450 hydroxylase involved in cyclohexanecarboxylate degradation in Paraburkholderia terrae strain KU-64.</title>
        <authorList>
            <person name="Yamamoto T."/>
            <person name="Hasegawa Y."/>
            <person name="Iwaki H."/>
        </authorList>
    </citation>
    <scope>NUCLEOTIDE SEQUENCE [LARGE SCALE GENOMIC DNA]</scope>
    <source>
        <strain evidence="7 8">KU-64</strain>
    </source>
</reference>
<dbReference type="PANTHER" id="PTHR11662:SF333">
    <property type="entry name" value="D-GALACTONATE TRANSPORTER"/>
    <property type="match status" value="1"/>
</dbReference>
<proteinExistence type="predicted"/>
<feature type="transmembrane region" description="Helical" evidence="5">
    <location>
        <begin position="378"/>
        <end position="406"/>
    </location>
</feature>
<sequence>MVETAMKYASGLQAADASSVTARRSRARFGILGLLAVGTMINYLDRSVAGIAAPSMSHDLGLTPATMGVIFSAFSWTYTASQIPGGILLDRIGTKWTYFFALTLWSLFTGLQGLALGFVTLLMLRLLVGMAEAPCFPTNSRVVATWFPQSERARATGVYTFAEYAGLAFLSPLLFWLEHRYGWRALFGLVGAFGIMFGWVWLARFNEPHESRRANEAELKHIEAGGGVVSSGRIHVRFRWSHMAAILKERRMLGICIAQFASNATNVFFLTWFPTYLVTERHMPWLKVGVLAVLPFIAASVGTLAGGWISDAMLRRGMSLNWARKLPVTAGLLTGSTIVLANFVDSTAAVIAILCVAYFSQGLSALAWMIVSDIAPKGLLGLSGGIFNLFANASGIVTPLVIGLIVNATGSFMYALAFVSAITLVGALCYIFVVGDIKRIELDSGSVEKKEAIQ</sequence>
<feature type="transmembrane region" description="Helical" evidence="5">
    <location>
        <begin position="252"/>
        <end position="273"/>
    </location>
</feature>
<keyword evidence="3 5" id="KW-1133">Transmembrane helix</keyword>
<evidence type="ECO:0000313" key="8">
    <source>
        <dbReference type="Proteomes" id="UP001319874"/>
    </source>
</evidence>
<feature type="transmembrane region" description="Helical" evidence="5">
    <location>
        <begin position="285"/>
        <end position="305"/>
    </location>
</feature>
<evidence type="ECO:0000256" key="3">
    <source>
        <dbReference type="ARBA" id="ARBA00022989"/>
    </source>
</evidence>
<feature type="transmembrane region" description="Helical" evidence="5">
    <location>
        <begin position="412"/>
        <end position="433"/>
    </location>
</feature>
<dbReference type="InterPro" id="IPR011701">
    <property type="entry name" value="MFS"/>
</dbReference>
<feature type="transmembrane region" description="Helical" evidence="5">
    <location>
        <begin position="326"/>
        <end position="344"/>
    </location>
</feature>
<dbReference type="SUPFAM" id="SSF103473">
    <property type="entry name" value="MFS general substrate transporter"/>
    <property type="match status" value="1"/>
</dbReference>
<evidence type="ECO:0000256" key="5">
    <source>
        <dbReference type="SAM" id="Phobius"/>
    </source>
</evidence>
<evidence type="ECO:0000256" key="2">
    <source>
        <dbReference type="ARBA" id="ARBA00022692"/>
    </source>
</evidence>
<accession>A0ABN6JVG1</accession>
<evidence type="ECO:0000313" key="7">
    <source>
        <dbReference type="EMBL" id="BCZ83877.1"/>
    </source>
</evidence>
<dbReference type="PROSITE" id="PS50850">
    <property type="entry name" value="MFS"/>
    <property type="match status" value="1"/>
</dbReference>
<dbReference type="Proteomes" id="UP001319874">
    <property type="component" value="Chromosome 3"/>
</dbReference>
<dbReference type="InterPro" id="IPR050382">
    <property type="entry name" value="MFS_Na/Anion_cotransporter"/>
</dbReference>
<dbReference type="EMBL" id="AP024957">
    <property type="protein sequence ID" value="BCZ83877.1"/>
    <property type="molecule type" value="Genomic_DNA"/>
</dbReference>
<gene>
    <name evidence="7" type="ORF">PTKU64_75520</name>
</gene>
<dbReference type="InterPro" id="IPR020846">
    <property type="entry name" value="MFS_dom"/>
</dbReference>
<dbReference type="Gene3D" id="1.20.1250.20">
    <property type="entry name" value="MFS general substrate transporter like domains"/>
    <property type="match status" value="2"/>
</dbReference>
<keyword evidence="2 5" id="KW-0812">Transmembrane</keyword>
<keyword evidence="4 5" id="KW-0472">Membrane</keyword>
<feature type="transmembrane region" description="Helical" evidence="5">
    <location>
        <begin position="56"/>
        <end position="78"/>
    </location>
</feature>